<dbReference type="CDD" id="cd21075">
    <property type="entry name" value="DBD_XPA-like"/>
    <property type="match status" value="1"/>
</dbReference>
<feature type="compositionally biased region" description="Polar residues" evidence="1">
    <location>
        <begin position="474"/>
        <end position="487"/>
    </location>
</feature>
<feature type="compositionally biased region" description="Polar residues" evidence="1">
    <location>
        <begin position="418"/>
        <end position="428"/>
    </location>
</feature>
<organism evidence="2 3">
    <name type="scientific">Agrocybe pediades</name>
    <dbReference type="NCBI Taxonomy" id="84607"/>
    <lineage>
        <taxon>Eukaryota</taxon>
        <taxon>Fungi</taxon>
        <taxon>Dikarya</taxon>
        <taxon>Basidiomycota</taxon>
        <taxon>Agaricomycotina</taxon>
        <taxon>Agaricomycetes</taxon>
        <taxon>Agaricomycetidae</taxon>
        <taxon>Agaricales</taxon>
        <taxon>Agaricineae</taxon>
        <taxon>Strophariaceae</taxon>
        <taxon>Agrocybe</taxon>
    </lineage>
</organism>
<feature type="compositionally biased region" description="Low complexity" evidence="1">
    <location>
        <begin position="378"/>
        <end position="398"/>
    </location>
</feature>
<proteinExistence type="predicted"/>
<feature type="compositionally biased region" description="Polar residues" evidence="1">
    <location>
        <begin position="270"/>
        <end position="289"/>
    </location>
</feature>
<feature type="region of interest" description="Disordered" evidence="1">
    <location>
        <begin position="261"/>
        <end position="518"/>
    </location>
</feature>
<dbReference type="AlphaFoldDB" id="A0A8H4VNE6"/>
<feature type="compositionally biased region" description="Low complexity" evidence="1">
    <location>
        <begin position="453"/>
        <end position="471"/>
    </location>
</feature>
<feature type="compositionally biased region" description="Acidic residues" evidence="1">
    <location>
        <begin position="321"/>
        <end position="331"/>
    </location>
</feature>
<evidence type="ECO:0000256" key="1">
    <source>
        <dbReference type="SAM" id="MobiDB-lite"/>
    </source>
</evidence>
<gene>
    <name evidence="2" type="ORF">D9613_008456</name>
</gene>
<protein>
    <submittedName>
        <fullName evidence="2">Uncharacterized protein</fullName>
    </submittedName>
</protein>
<evidence type="ECO:0000313" key="2">
    <source>
        <dbReference type="EMBL" id="KAF4616378.1"/>
    </source>
</evidence>
<feature type="compositionally biased region" description="Basic and acidic residues" evidence="1">
    <location>
        <begin position="305"/>
        <end position="320"/>
    </location>
</feature>
<reference evidence="2 3" key="1">
    <citation type="submission" date="2019-12" db="EMBL/GenBank/DDBJ databases">
        <authorList>
            <person name="Floudas D."/>
            <person name="Bentzer J."/>
            <person name="Ahren D."/>
            <person name="Johansson T."/>
            <person name="Persson P."/>
            <person name="Tunlid A."/>
        </authorList>
    </citation>
    <scope>NUCLEOTIDE SEQUENCE [LARGE SCALE GENOMIC DNA]</scope>
    <source>
        <strain evidence="2 3">CBS 102.39</strain>
    </source>
</reference>
<feature type="compositionally biased region" description="Basic and acidic residues" evidence="1">
    <location>
        <begin position="429"/>
        <end position="452"/>
    </location>
</feature>
<feature type="region of interest" description="Disordered" evidence="1">
    <location>
        <begin position="196"/>
        <end position="224"/>
    </location>
</feature>
<dbReference type="EMBL" id="JAACJL010000031">
    <property type="protein sequence ID" value="KAF4616378.1"/>
    <property type="molecule type" value="Genomic_DNA"/>
</dbReference>
<accession>A0A8H4VNE6</accession>
<keyword evidence="3" id="KW-1185">Reference proteome</keyword>
<feature type="compositionally biased region" description="Basic and acidic residues" evidence="1">
    <location>
        <begin position="352"/>
        <end position="372"/>
    </location>
</feature>
<dbReference type="Proteomes" id="UP000521872">
    <property type="component" value="Unassembled WGS sequence"/>
</dbReference>
<sequence>MPPKAKPTSEHAQKRYTLASLKRFAELGMKGSVEWKGHPGINNEGYPPVKRGKGSSEYNPAKWGTPEFPVNDNTVCMKKDVSKIFCLNADDIVDLCYRKRAVKFSDHGEHIAHDYLASELERRAWEKFGGPEGLRIARQKRDQRVARTKVTKKGLDKNDPANVQPESTVYYKKYIPEPQSPGGDVRIISIKDKPPMVLCVGTRPPPSTPRRRNTLNWDYDNYEPDSDESDYYAEGGACDMRHEQFLGYLAYLNSAQYVEDAKGRSKQHSEPSTPNTSTRSIQNRTPGVTPNNPPPSSSLASVYTKKSEQKRRGVKRTHESSEEEDEEDDAVIVESDSNDSVAVPTLTPSQREVPKTPIRDLTRRDKEKERRTSQAVATTPYSTPPTTSSRQVSSVSSSRRAKQNLESNKDEDHVVVYSQRSFTPTTTPSKREAPKTPIRDLTRSGKERERQARQAAAASKSYSASPSTAASRDTPGSSLVTGGSNTRSAKRRPINSLVDSIVNDMPVTPTRSKKMRRD</sequence>
<name>A0A8H4VNE6_9AGAR</name>
<evidence type="ECO:0000313" key="3">
    <source>
        <dbReference type="Proteomes" id="UP000521872"/>
    </source>
</evidence>
<comment type="caution">
    <text evidence="2">The sequence shown here is derived from an EMBL/GenBank/DDBJ whole genome shotgun (WGS) entry which is preliminary data.</text>
</comment>